<dbReference type="Proteomes" id="UP000383932">
    <property type="component" value="Unassembled WGS sequence"/>
</dbReference>
<dbReference type="AlphaFoldDB" id="A0A5N5R123"/>
<dbReference type="PANTHER" id="PTHR28141">
    <property type="entry name" value="2',3'-CYCLIC-NUCLEOTIDE 3'-PHOSPHODIESTERASE"/>
    <property type="match status" value="1"/>
</dbReference>
<dbReference type="OrthoDB" id="514292at2759"/>
<dbReference type="InterPro" id="IPR012386">
    <property type="entry name" value="Cyclic-nucl_3Pdiesterase"/>
</dbReference>
<dbReference type="GO" id="GO:0004113">
    <property type="term" value="F:2',3'-cyclic-nucleotide 3'-phosphodiesterase activity"/>
    <property type="evidence" value="ECO:0007669"/>
    <property type="project" value="TreeGrafter"/>
</dbReference>
<sequence>MCTPAMGLSLWLVPPPNEFDVLQQVLDNLAKQGNGPAFQPHVTLVSVPISTPLPFPPLHFDHFPPMTLEFLDVRTGPTFTQSVLITVKPNPELQNLHDSVRESLRVPLPPGDSYFPHLSLFYGGDQDRKESLVRRLYEQGSAVSVSHEAAGGVEVASLSKVQVGDIWLVRTEGPVEKWEIMEKWKLGDSLK</sequence>
<dbReference type="Gene3D" id="3.90.1140.10">
    <property type="entry name" value="Cyclic phosphodiesterase"/>
    <property type="match status" value="1"/>
</dbReference>
<keyword evidence="2" id="KW-1185">Reference proteome</keyword>
<dbReference type="Pfam" id="PF07823">
    <property type="entry name" value="CPDase"/>
    <property type="match status" value="2"/>
</dbReference>
<gene>
    <name evidence="1" type="ORF">CTheo_123</name>
</gene>
<reference evidence="1 2" key="1">
    <citation type="journal article" date="2019" name="Fungal Biol. Biotechnol.">
        <title>Draft genome sequence of fastidious pathogen Ceratobasidium theobromae, which causes vascular-streak dieback in Theobroma cacao.</title>
        <authorList>
            <person name="Ali S.S."/>
            <person name="Asman A."/>
            <person name="Shao J."/>
            <person name="Firmansyah A.P."/>
            <person name="Susilo A.W."/>
            <person name="Rosmana A."/>
            <person name="McMahon P."/>
            <person name="Junaid M."/>
            <person name="Guest D."/>
            <person name="Kheng T.Y."/>
            <person name="Meinhardt L.W."/>
            <person name="Bailey B.A."/>
        </authorList>
    </citation>
    <scope>NUCLEOTIDE SEQUENCE [LARGE SCALE GENOMIC DNA]</scope>
    <source>
        <strain evidence="1 2">CT2</strain>
    </source>
</reference>
<name>A0A5N5R123_9AGAM</name>
<dbReference type="GO" id="GO:0009187">
    <property type="term" value="P:cyclic nucleotide metabolic process"/>
    <property type="evidence" value="ECO:0007669"/>
    <property type="project" value="TreeGrafter"/>
</dbReference>
<accession>A0A5N5R123</accession>
<comment type="caution">
    <text evidence="1">The sequence shown here is derived from an EMBL/GenBank/DDBJ whole genome shotgun (WGS) entry which is preliminary data.</text>
</comment>
<proteinExistence type="predicted"/>
<dbReference type="PANTHER" id="PTHR28141:SF1">
    <property type="entry name" value="2',3'-CYCLIC-NUCLEOTIDE 3'-PHOSPHODIESTERASE"/>
    <property type="match status" value="1"/>
</dbReference>
<evidence type="ECO:0000313" key="1">
    <source>
        <dbReference type="EMBL" id="KAB5596486.1"/>
    </source>
</evidence>
<dbReference type="SUPFAM" id="SSF55144">
    <property type="entry name" value="LigT-like"/>
    <property type="match status" value="1"/>
</dbReference>
<dbReference type="EMBL" id="SSOP01000001">
    <property type="protein sequence ID" value="KAB5596486.1"/>
    <property type="molecule type" value="Genomic_DNA"/>
</dbReference>
<protein>
    <submittedName>
        <fullName evidence="1">CPDase domain-containing protein</fullName>
    </submittedName>
</protein>
<evidence type="ECO:0000313" key="2">
    <source>
        <dbReference type="Proteomes" id="UP000383932"/>
    </source>
</evidence>
<organism evidence="1 2">
    <name type="scientific">Ceratobasidium theobromae</name>
    <dbReference type="NCBI Taxonomy" id="1582974"/>
    <lineage>
        <taxon>Eukaryota</taxon>
        <taxon>Fungi</taxon>
        <taxon>Dikarya</taxon>
        <taxon>Basidiomycota</taxon>
        <taxon>Agaricomycotina</taxon>
        <taxon>Agaricomycetes</taxon>
        <taxon>Cantharellales</taxon>
        <taxon>Ceratobasidiaceae</taxon>
        <taxon>Ceratobasidium</taxon>
    </lineage>
</organism>
<dbReference type="InterPro" id="IPR009097">
    <property type="entry name" value="Cyclic_Pdiesterase"/>
</dbReference>